<dbReference type="PANTHER" id="PTHR12110:SF21">
    <property type="entry name" value="XYLOSE ISOMERASE-LIKE TIM BARREL DOMAIN-CONTAINING PROTEIN"/>
    <property type="match status" value="1"/>
</dbReference>
<feature type="domain" description="Xylose isomerase-like TIM barrel" evidence="1">
    <location>
        <begin position="19"/>
        <end position="251"/>
    </location>
</feature>
<dbReference type="Pfam" id="PF01261">
    <property type="entry name" value="AP_endonuc_2"/>
    <property type="match status" value="1"/>
</dbReference>
<protein>
    <submittedName>
        <fullName evidence="2">Sugar phosphate isomerase/epimerase</fullName>
    </submittedName>
</protein>
<dbReference type="InterPro" id="IPR036237">
    <property type="entry name" value="Xyl_isomerase-like_sf"/>
</dbReference>
<name>A0A550J5T8_9BACT</name>
<organism evidence="2 3">
    <name type="scientific">Trichloromonas acetexigens</name>
    <dbReference type="NCBI Taxonomy" id="38815"/>
    <lineage>
        <taxon>Bacteria</taxon>
        <taxon>Pseudomonadati</taxon>
        <taxon>Thermodesulfobacteriota</taxon>
        <taxon>Desulfuromonadia</taxon>
        <taxon>Desulfuromonadales</taxon>
        <taxon>Trichloromonadaceae</taxon>
        <taxon>Trichloromonas</taxon>
    </lineage>
</organism>
<evidence type="ECO:0000313" key="3">
    <source>
        <dbReference type="Proteomes" id="UP000317155"/>
    </source>
</evidence>
<evidence type="ECO:0000259" key="1">
    <source>
        <dbReference type="Pfam" id="PF01261"/>
    </source>
</evidence>
<dbReference type="InterPro" id="IPR050312">
    <property type="entry name" value="IolE/XylAMocC-like"/>
</dbReference>
<gene>
    <name evidence="2" type="ORF">FL622_15715</name>
</gene>
<dbReference type="PANTHER" id="PTHR12110">
    <property type="entry name" value="HYDROXYPYRUVATE ISOMERASE"/>
    <property type="match status" value="1"/>
</dbReference>
<keyword evidence="3" id="KW-1185">Reference proteome</keyword>
<evidence type="ECO:0000313" key="2">
    <source>
        <dbReference type="EMBL" id="TRO78567.1"/>
    </source>
</evidence>
<dbReference type="SUPFAM" id="SSF51658">
    <property type="entry name" value="Xylose isomerase-like"/>
    <property type="match status" value="1"/>
</dbReference>
<sequence>MKLVLSAGSLYTLPLEKIFELAHDTGFDGVEVIINYDFQYQDNRALLLDLAAILPIRSLHAPFMELDGWGNKINQTLRTAELALESGIPLINFHPPSWLGCELKFWNWLKRLDDCQRDIGRDQVIITIENMPSTGPFGVNPYLLGQTERLIRFMEEHHLYLTFDTAHMGSSKADFLGDFHRLYDTGRMRNIHFSDFGHGREHLLPGRGILPLTRFLNHLRETGYNQALTLELSPHEFPKEEEGIRASLAELLEYLRKETKGV</sequence>
<dbReference type="RefSeq" id="WP_092054791.1">
    <property type="nucleotide sequence ID" value="NZ_FOJJ01000008.1"/>
</dbReference>
<dbReference type="EMBL" id="VJVV01000016">
    <property type="protein sequence ID" value="TRO78567.1"/>
    <property type="molecule type" value="Genomic_DNA"/>
</dbReference>
<dbReference type="Gene3D" id="3.20.20.150">
    <property type="entry name" value="Divalent-metal-dependent TIM barrel enzymes"/>
    <property type="match status" value="1"/>
</dbReference>
<accession>A0A550J5T8</accession>
<dbReference type="AlphaFoldDB" id="A0A550J5T8"/>
<comment type="caution">
    <text evidence="2">The sequence shown here is derived from an EMBL/GenBank/DDBJ whole genome shotgun (WGS) entry which is preliminary data.</text>
</comment>
<dbReference type="OrthoDB" id="5449588at2"/>
<dbReference type="InterPro" id="IPR013022">
    <property type="entry name" value="Xyl_isomerase-like_TIM-brl"/>
</dbReference>
<dbReference type="GO" id="GO:0016853">
    <property type="term" value="F:isomerase activity"/>
    <property type="evidence" value="ECO:0007669"/>
    <property type="project" value="UniProtKB-KW"/>
</dbReference>
<reference evidence="2 3" key="1">
    <citation type="submission" date="2019-07" db="EMBL/GenBank/DDBJ databases">
        <title>Insights of Desulfuromonas acetexigens electromicrobiology.</title>
        <authorList>
            <person name="Katuri K."/>
            <person name="Sapireddy V."/>
            <person name="Shaw D.R."/>
            <person name="Saikaly P."/>
        </authorList>
    </citation>
    <scope>NUCLEOTIDE SEQUENCE [LARGE SCALE GENOMIC DNA]</scope>
    <source>
        <strain evidence="2 3">2873</strain>
    </source>
</reference>
<dbReference type="Proteomes" id="UP000317155">
    <property type="component" value="Unassembled WGS sequence"/>
</dbReference>
<proteinExistence type="predicted"/>
<keyword evidence="2" id="KW-0413">Isomerase</keyword>